<gene>
    <name evidence="2" type="ORF">D5R93_11110</name>
</gene>
<accession>A0ABM6Z507</accession>
<evidence type="ECO:0000313" key="3">
    <source>
        <dbReference type="Proteomes" id="UP000273001"/>
    </source>
</evidence>
<name>A0ABM6Z507_9ACTO</name>
<dbReference type="Proteomes" id="UP000273001">
    <property type="component" value="Chromosome"/>
</dbReference>
<evidence type="ECO:0008006" key="4">
    <source>
        <dbReference type="Google" id="ProtNLM"/>
    </source>
</evidence>
<dbReference type="EMBL" id="CP032514">
    <property type="protein sequence ID" value="AYD90412.1"/>
    <property type="molecule type" value="Genomic_DNA"/>
</dbReference>
<sequence>MPALLLLAAVPAFLLTACSQDEGRDSASASPSSSVAAQASEGASSSGASSEASPAAEETPSPVGTPDSAAPEEEAVTPGRSGVDEEAVAAGDLSADQLDAVTTDEAVTVEDVATVSIDPISATELEAGPGEIGGPGVVVPVKVTNTSDSALSLAGMVTTLTYGSGAAPAGEVGLASDEVPASLAPGETLVIERAFSVPAEGLDSLQVVVDLGADYPAAVFEGAASG</sequence>
<protein>
    <recommendedName>
        <fullName evidence="4">DUF4352 domain-containing protein</fullName>
    </recommendedName>
</protein>
<feature type="region of interest" description="Disordered" evidence="1">
    <location>
        <begin position="21"/>
        <end position="85"/>
    </location>
</feature>
<proteinExistence type="predicted"/>
<feature type="compositionally biased region" description="Low complexity" evidence="1">
    <location>
        <begin position="26"/>
        <end position="61"/>
    </location>
</feature>
<keyword evidence="3" id="KW-1185">Reference proteome</keyword>
<evidence type="ECO:0000256" key="1">
    <source>
        <dbReference type="SAM" id="MobiDB-lite"/>
    </source>
</evidence>
<reference evidence="2 3" key="1">
    <citation type="submission" date="2018-09" db="EMBL/GenBank/DDBJ databases">
        <authorList>
            <person name="Li J."/>
        </authorList>
    </citation>
    <scope>NUCLEOTIDE SEQUENCE [LARGE SCALE GENOMIC DNA]</scope>
    <source>
        <strain evidence="2 3">2129</strain>
    </source>
</reference>
<organism evidence="2 3">
    <name type="scientific">Actinomyces lilanjuaniae</name>
    <dbReference type="NCBI Taxonomy" id="2321394"/>
    <lineage>
        <taxon>Bacteria</taxon>
        <taxon>Bacillati</taxon>
        <taxon>Actinomycetota</taxon>
        <taxon>Actinomycetes</taxon>
        <taxon>Actinomycetales</taxon>
        <taxon>Actinomycetaceae</taxon>
        <taxon>Actinomyces</taxon>
    </lineage>
</organism>
<evidence type="ECO:0000313" key="2">
    <source>
        <dbReference type="EMBL" id="AYD90412.1"/>
    </source>
</evidence>